<evidence type="ECO:0000313" key="6">
    <source>
        <dbReference type="Proteomes" id="UP000242791"/>
    </source>
</evidence>
<feature type="domain" description="D-isomer specific 2-hydroxyacid dehydrogenase NAD-binding" evidence="4">
    <location>
        <begin position="263"/>
        <end position="325"/>
    </location>
</feature>
<dbReference type="SUPFAM" id="SSF51735">
    <property type="entry name" value="NAD(P)-binding Rossmann-fold domains"/>
    <property type="match status" value="1"/>
</dbReference>
<sequence>MPARSPLNLAILDDYQNITTAKFTHLKPHLTSIASFPETLNPSHNDADKAALINRLQSYHIISTMRERTPFPADVVSTLRNRKYILTTGHRNRAIDLQACAERDILITGTTGLEAGSRKLDSLPHTGSTTEHTWTLIVGLARNIARDDAVVKHGRWQGVGDGVGGEDARDGDCKDRSIGVRHAGRRGRTIQAKPSPPTPPLGLTLSIWQVGSDATCTSIDIIGGLGFLDDIAWSSNLTQHMADEKAAALGLPAGTFEVVPKSSLGIVGEEELGVMKPTALLVNTSRGPLIGEKTLLKALKEGNIRGAALDVFDVEPLPAGSPWRTTRWGVEGRSEVLLLGYVEEGIMHRWYEEQAENLDRWLNGKEVENKLI</sequence>
<name>A0A1J9QH56_9EURO</name>
<dbReference type="VEuPathDB" id="FungiDB:ACJ73_01183"/>
<dbReference type="Gene3D" id="3.40.50.720">
    <property type="entry name" value="NAD(P)-binding Rossmann-like Domain"/>
    <property type="match status" value="2"/>
</dbReference>
<dbReference type="EMBL" id="LGTZ01000100">
    <property type="protein sequence ID" value="OJD27426.1"/>
    <property type="molecule type" value="Genomic_DNA"/>
</dbReference>
<dbReference type="PANTHER" id="PTHR42789">
    <property type="entry name" value="D-ISOMER SPECIFIC 2-HYDROXYACID DEHYDROGENASE FAMILY PROTEIN (AFU_ORTHOLOGUE AFUA_6G10090)"/>
    <property type="match status" value="1"/>
</dbReference>
<dbReference type="InterPro" id="IPR006140">
    <property type="entry name" value="D-isomer_DH_NAD-bd"/>
</dbReference>
<dbReference type="STRING" id="1658174.A0A1J9QH56"/>
<dbReference type="PANTHER" id="PTHR42789:SF1">
    <property type="entry name" value="D-ISOMER SPECIFIC 2-HYDROXYACID DEHYDROGENASE FAMILY PROTEIN (AFU_ORTHOLOGUE AFUA_6G10090)"/>
    <property type="match status" value="1"/>
</dbReference>
<evidence type="ECO:0000259" key="4">
    <source>
        <dbReference type="Pfam" id="PF02826"/>
    </source>
</evidence>
<evidence type="ECO:0000256" key="2">
    <source>
        <dbReference type="ARBA" id="ARBA00023002"/>
    </source>
</evidence>
<keyword evidence="6" id="KW-1185">Reference proteome</keyword>
<organism evidence="5 6">
    <name type="scientific">Blastomyces percursus</name>
    <dbReference type="NCBI Taxonomy" id="1658174"/>
    <lineage>
        <taxon>Eukaryota</taxon>
        <taxon>Fungi</taxon>
        <taxon>Dikarya</taxon>
        <taxon>Ascomycota</taxon>
        <taxon>Pezizomycotina</taxon>
        <taxon>Eurotiomycetes</taxon>
        <taxon>Eurotiomycetidae</taxon>
        <taxon>Onygenales</taxon>
        <taxon>Ajellomycetaceae</taxon>
        <taxon>Blastomyces</taxon>
    </lineage>
</organism>
<dbReference type="GO" id="GO:0051287">
    <property type="term" value="F:NAD binding"/>
    <property type="evidence" value="ECO:0007669"/>
    <property type="project" value="InterPro"/>
</dbReference>
<dbReference type="Proteomes" id="UP000242791">
    <property type="component" value="Unassembled WGS sequence"/>
</dbReference>
<proteinExistence type="inferred from homology"/>
<evidence type="ECO:0000256" key="3">
    <source>
        <dbReference type="ARBA" id="ARBA00023027"/>
    </source>
</evidence>
<reference evidence="5 6" key="1">
    <citation type="submission" date="2015-08" db="EMBL/GenBank/DDBJ databases">
        <title>Emmonsia species relationships and genome sequence.</title>
        <authorList>
            <person name="Cuomo C.A."/>
            <person name="Schwartz I.S."/>
            <person name="Kenyon C."/>
            <person name="De Hoog G.S."/>
            <person name="Govender N.P."/>
            <person name="Botha A."/>
            <person name="Moreno L."/>
            <person name="De Vries M."/>
            <person name="Munoz J.F."/>
            <person name="Stielow J.B."/>
        </authorList>
    </citation>
    <scope>NUCLEOTIDE SEQUENCE [LARGE SCALE GENOMIC DNA]</scope>
    <source>
        <strain evidence="5 6">EI222</strain>
    </source>
</reference>
<dbReference type="InterPro" id="IPR050857">
    <property type="entry name" value="D-2-hydroxyacid_DH"/>
</dbReference>
<evidence type="ECO:0000313" key="5">
    <source>
        <dbReference type="EMBL" id="OJD27426.1"/>
    </source>
</evidence>
<comment type="caution">
    <text evidence="5">The sequence shown here is derived from an EMBL/GenBank/DDBJ whole genome shotgun (WGS) entry which is preliminary data.</text>
</comment>
<dbReference type="GO" id="GO:0016491">
    <property type="term" value="F:oxidoreductase activity"/>
    <property type="evidence" value="ECO:0007669"/>
    <property type="project" value="UniProtKB-KW"/>
</dbReference>
<keyword evidence="3" id="KW-0520">NAD</keyword>
<accession>A0A1J9QH56</accession>
<dbReference type="AlphaFoldDB" id="A0A1J9QH56"/>
<protein>
    <recommendedName>
        <fullName evidence="4">D-isomer specific 2-hydroxyacid dehydrogenase NAD-binding domain-containing protein</fullName>
    </recommendedName>
</protein>
<dbReference type="InterPro" id="IPR036291">
    <property type="entry name" value="NAD(P)-bd_dom_sf"/>
</dbReference>
<keyword evidence="2" id="KW-0560">Oxidoreductase</keyword>
<dbReference type="SUPFAM" id="SSF52283">
    <property type="entry name" value="Formate/glycerate dehydrogenase catalytic domain-like"/>
    <property type="match status" value="1"/>
</dbReference>
<comment type="similarity">
    <text evidence="1">Belongs to the D-isomer specific 2-hydroxyacid dehydrogenase family.</text>
</comment>
<dbReference type="Pfam" id="PF02826">
    <property type="entry name" value="2-Hacid_dh_C"/>
    <property type="match status" value="1"/>
</dbReference>
<gene>
    <name evidence="5" type="ORF">ACJ73_01183</name>
</gene>
<dbReference type="OrthoDB" id="298012at2759"/>
<evidence type="ECO:0000256" key="1">
    <source>
        <dbReference type="ARBA" id="ARBA00005854"/>
    </source>
</evidence>